<sequence length="391" mass="43383">RFLTLAFLPACALACMSGYDIFFDGQCFKRINSGESFVNAKKNCAAQNSFLVMLHSEEEAKDYSKSTNDQSAWLDLACDGEKFVWGDGSEAKYTNFKDKQTCSPSLTDTRYIVDINKLWYTSTSTSTNYYCQAAIRSWICDNYDLVQLGKSSEMCFLLEKTAVSWAQAESNCQNRQAHIAPIHDQSMNDFVKRTAVNAGLEVGVHLGLQHENDSYVWSDGTAMDYDYFAPGFPDTQYGECVSMGTGFFPGKWMNMDCTSLLPYVCTKPALIFDDSVQPEGCADDMEFGPGDEIFSPTWGQATGPANCDYAIMDEDSTKKVTVTILFFESNNCCDKLTIYDGLFGDKVLKSFTGYVGKTSVVVTGTKNAIRMEWRASSGAHVRGWHAKVGAV</sequence>
<accession>A0AAV5V929</accession>
<dbReference type="PANTHER" id="PTHR22991">
    <property type="entry name" value="PROTEIN CBG13490"/>
    <property type="match status" value="1"/>
</dbReference>
<name>A0AAV5V929_9BILA</name>
<dbReference type="InterPro" id="IPR016187">
    <property type="entry name" value="CTDL_fold"/>
</dbReference>
<dbReference type="AlphaFoldDB" id="A0AAV5V929"/>
<evidence type="ECO:0000313" key="6">
    <source>
        <dbReference type="EMBL" id="GMT15949.1"/>
    </source>
</evidence>
<feature type="signal peptide" evidence="3">
    <location>
        <begin position="1"/>
        <end position="18"/>
    </location>
</feature>
<feature type="domain" description="CUB" evidence="4">
    <location>
        <begin position="281"/>
        <end position="391"/>
    </location>
</feature>
<keyword evidence="1" id="KW-1015">Disulfide bond</keyword>
<evidence type="ECO:0000256" key="2">
    <source>
        <dbReference type="PROSITE-ProRule" id="PRU00059"/>
    </source>
</evidence>
<dbReference type="InterPro" id="IPR018378">
    <property type="entry name" value="C-type_lectin_CS"/>
</dbReference>
<evidence type="ECO:0000256" key="1">
    <source>
        <dbReference type="ARBA" id="ARBA00023157"/>
    </source>
</evidence>
<evidence type="ECO:0000313" key="7">
    <source>
        <dbReference type="Proteomes" id="UP001432322"/>
    </source>
</evidence>
<evidence type="ECO:0000256" key="3">
    <source>
        <dbReference type="SAM" id="SignalP"/>
    </source>
</evidence>
<dbReference type="CDD" id="cd00037">
    <property type="entry name" value="CLECT"/>
    <property type="match status" value="2"/>
</dbReference>
<dbReference type="InterPro" id="IPR035914">
    <property type="entry name" value="Sperma_CUB_dom_sf"/>
</dbReference>
<organism evidence="6 7">
    <name type="scientific">Pristionchus fissidentatus</name>
    <dbReference type="NCBI Taxonomy" id="1538716"/>
    <lineage>
        <taxon>Eukaryota</taxon>
        <taxon>Metazoa</taxon>
        <taxon>Ecdysozoa</taxon>
        <taxon>Nematoda</taxon>
        <taxon>Chromadorea</taxon>
        <taxon>Rhabditida</taxon>
        <taxon>Rhabditina</taxon>
        <taxon>Diplogasteromorpha</taxon>
        <taxon>Diplogasteroidea</taxon>
        <taxon>Neodiplogasteridae</taxon>
        <taxon>Pristionchus</taxon>
    </lineage>
</organism>
<dbReference type="InterPro" id="IPR016186">
    <property type="entry name" value="C-type_lectin-like/link_sf"/>
</dbReference>
<keyword evidence="7" id="KW-1185">Reference proteome</keyword>
<feature type="domain" description="C-type lectin" evidence="5">
    <location>
        <begin position="151"/>
        <end position="266"/>
    </location>
</feature>
<dbReference type="InterPro" id="IPR050976">
    <property type="entry name" value="Snaclec"/>
</dbReference>
<evidence type="ECO:0000259" key="5">
    <source>
        <dbReference type="PROSITE" id="PS50041"/>
    </source>
</evidence>
<keyword evidence="3" id="KW-0732">Signal</keyword>
<dbReference type="InterPro" id="IPR000859">
    <property type="entry name" value="CUB_dom"/>
</dbReference>
<dbReference type="PROSITE" id="PS50041">
    <property type="entry name" value="C_TYPE_LECTIN_2"/>
    <property type="match status" value="2"/>
</dbReference>
<dbReference type="Gene3D" id="2.60.120.290">
    <property type="entry name" value="Spermadhesin, CUB domain"/>
    <property type="match status" value="1"/>
</dbReference>
<feature type="domain" description="C-type lectin" evidence="5">
    <location>
        <begin position="23"/>
        <end position="102"/>
    </location>
</feature>
<comment type="caution">
    <text evidence="6">The sequence shown here is derived from an EMBL/GenBank/DDBJ whole genome shotgun (WGS) entry which is preliminary data.</text>
</comment>
<dbReference type="SMART" id="SM00042">
    <property type="entry name" value="CUB"/>
    <property type="match status" value="1"/>
</dbReference>
<dbReference type="PANTHER" id="PTHR22991:SF40">
    <property type="entry name" value="PROTEIN CBG13490"/>
    <property type="match status" value="1"/>
</dbReference>
<proteinExistence type="predicted"/>
<evidence type="ECO:0000259" key="4">
    <source>
        <dbReference type="PROSITE" id="PS01180"/>
    </source>
</evidence>
<dbReference type="PROSITE" id="PS00615">
    <property type="entry name" value="C_TYPE_LECTIN_1"/>
    <property type="match status" value="1"/>
</dbReference>
<gene>
    <name evidence="6" type="ORF">PFISCL1PPCAC_7246</name>
</gene>
<feature type="non-terminal residue" evidence="6">
    <location>
        <position position="1"/>
    </location>
</feature>
<dbReference type="Pfam" id="PF00059">
    <property type="entry name" value="Lectin_C"/>
    <property type="match status" value="2"/>
</dbReference>
<comment type="caution">
    <text evidence="2">Lacks conserved residue(s) required for the propagation of feature annotation.</text>
</comment>
<evidence type="ECO:0008006" key="8">
    <source>
        <dbReference type="Google" id="ProtNLM"/>
    </source>
</evidence>
<protein>
    <recommendedName>
        <fullName evidence="8">C-type lectin</fullName>
    </recommendedName>
</protein>
<dbReference type="SUPFAM" id="SSF49854">
    <property type="entry name" value="Spermadhesin, CUB domain"/>
    <property type="match status" value="1"/>
</dbReference>
<dbReference type="PROSITE" id="PS01180">
    <property type="entry name" value="CUB"/>
    <property type="match status" value="1"/>
</dbReference>
<dbReference type="SMART" id="SM00034">
    <property type="entry name" value="CLECT"/>
    <property type="match status" value="2"/>
</dbReference>
<dbReference type="Gene3D" id="3.10.100.10">
    <property type="entry name" value="Mannose-Binding Protein A, subunit A"/>
    <property type="match status" value="2"/>
</dbReference>
<reference evidence="6" key="1">
    <citation type="submission" date="2023-10" db="EMBL/GenBank/DDBJ databases">
        <title>Genome assembly of Pristionchus species.</title>
        <authorList>
            <person name="Yoshida K."/>
            <person name="Sommer R.J."/>
        </authorList>
    </citation>
    <scope>NUCLEOTIDE SEQUENCE</scope>
    <source>
        <strain evidence="6">RS5133</strain>
    </source>
</reference>
<feature type="chain" id="PRO_5043349583" description="C-type lectin" evidence="3">
    <location>
        <begin position="19"/>
        <end position="391"/>
    </location>
</feature>
<dbReference type="SUPFAM" id="SSF56436">
    <property type="entry name" value="C-type lectin-like"/>
    <property type="match status" value="2"/>
</dbReference>
<dbReference type="Proteomes" id="UP001432322">
    <property type="component" value="Unassembled WGS sequence"/>
</dbReference>
<dbReference type="InterPro" id="IPR001304">
    <property type="entry name" value="C-type_lectin-like"/>
</dbReference>
<dbReference type="EMBL" id="BTSY01000002">
    <property type="protein sequence ID" value="GMT15949.1"/>
    <property type="molecule type" value="Genomic_DNA"/>
</dbReference>